<evidence type="ECO:0000313" key="3">
    <source>
        <dbReference type="Proteomes" id="UP000284662"/>
    </source>
</evidence>
<dbReference type="Proteomes" id="UP000284662">
    <property type="component" value="Unassembled WGS sequence"/>
</dbReference>
<accession>A0A411ZKU3</accession>
<dbReference type="RefSeq" id="WP_117976979.1">
    <property type="nucleotide sequence ID" value="NZ_QRST01000022.1"/>
</dbReference>
<evidence type="ECO:0000256" key="1">
    <source>
        <dbReference type="SAM" id="Coils"/>
    </source>
</evidence>
<proteinExistence type="predicted"/>
<sequence>MSSLLMKEIPLMVQPSLAKELGLNEALFLQQLNYWIERSTKKIDGKYWIYNTIEAWHKQFPFWSISTIKRIISNLEKKKLIITGNFNKISMDRTKWYTINYSLLQEIEDKINIEKEKENLENLTEKEISNEENEITISSKWNNGKCQNEIAIGSKWNNGMCQNEPSNTIYNNIDYKHKKTTTTNDDVVENNNIKKRLVLLSTRCGIQAKNMRVFFNKYSLEDIEKQLENLCSVMKDNKVKNPAGWLRSALDNNFVFVNNTKNDEVNVDKESVDEQIKKQKDMQRKALTSFI</sequence>
<keyword evidence="1" id="KW-0175">Coiled coil</keyword>
<gene>
    <name evidence="2" type="ORF">DWZ11_09565</name>
</gene>
<evidence type="ECO:0008006" key="4">
    <source>
        <dbReference type="Google" id="ProtNLM"/>
    </source>
</evidence>
<protein>
    <recommendedName>
        <fullName evidence="4">Replication protein</fullName>
    </recommendedName>
</protein>
<comment type="caution">
    <text evidence="2">The sequence shown here is derived from an EMBL/GenBank/DDBJ whole genome shotgun (WGS) entry which is preliminary data.</text>
</comment>
<dbReference type="AlphaFoldDB" id="A0A411ZKU3"/>
<reference evidence="2 3" key="1">
    <citation type="submission" date="2018-08" db="EMBL/GenBank/DDBJ databases">
        <title>A genome reference for cultivated species of the human gut microbiota.</title>
        <authorList>
            <person name="Zou Y."/>
            <person name="Xue W."/>
            <person name="Luo G."/>
        </authorList>
    </citation>
    <scope>NUCLEOTIDE SEQUENCE [LARGE SCALE GENOMIC DNA]</scope>
    <source>
        <strain evidence="2 3">AF29-2</strain>
    </source>
</reference>
<feature type="coiled-coil region" evidence="1">
    <location>
        <begin position="103"/>
        <end position="134"/>
    </location>
</feature>
<name>A0A411ZKU3_9FIRM</name>
<organism evidence="2 3">
    <name type="scientific">Megamonas rupellensis</name>
    <dbReference type="NCBI Taxonomy" id="491921"/>
    <lineage>
        <taxon>Bacteria</taxon>
        <taxon>Bacillati</taxon>
        <taxon>Bacillota</taxon>
        <taxon>Negativicutes</taxon>
        <taxon>Selenomonadales</taxon>
        <taxon>Selenomonadaceae</taxon>
        <taxon>Megamonas</taxon>
    </lineage>
</organism>
<dbReference type="EMBL" id="QRST01000022">
    <property type="protein sequence ID" value="RGQ03450.1"/>
    <property type="molecule type" value="Genomic_DNA"/>
</dbReference>
<evidence type="ECO:0000313" key="2">
    <source>
        <dbReference type="EMBL" id="RGQ03450.1"/>
    </source>
</evidence>